<evidence type="ECO:0000313" key="3">
    <source>
        <dbReference type="Proteomes" id="UP000275078"/>
    </source>
</evidence>
<gene>
    <name evidence="2" type="ORF">BJ508DRAFT_335579</name>
</gene>
<proteinExistence type="predicted"/>
<organism evidence="2 3">
    <name type="scientific">Ascobolus immersus RN42</name>
    <dbReference type="NCBI Taxonomy" id="1160509"/>
    <lineage>
        <taxon>Eukaryota</taxon>
        <taxon>Fungi</taxon>
        <taxon>Dikarya</taxon>
        <taxon>Ascomycota</taxon>
        <taxon>Pezizomycotina</taxon>
        <taxon>Pezizomycetes</taxon>
        <taxon>Pezizales</taxon>
        <taxon>Ascobolaceae</taxon>
        <taxon>Ascobolus</taxon>
    </lineage>
</organism>
<sequence>MLHPEAAVELEVPIRMLRGEEAKASNETAPCRFSIESAAGSGVKTLNERGISPTCKEGDPSSEVSPHRRCEPDFRSRQLRQSISQTPEECTAEGNGMGTEVEIASEPFELLNGYIATLLMLPHKIACLLQFEFREYELHEELVDDKSQRLTFDPESLDVILVIGPDAQLRTEFCIQIQGSGDDKRKGARGEDKDGVIEILVDREGGWPVRRKPTEGSSEGLRRRY</sequence>
<dbReference type="Proteomes" id="UP000275078">
    <property type="component" value="Unassembled WGS sequence"/>
</dbReference>
<dbReference type="EMBL" id="ML119892">
    <property type="protein sequence ID" value="RPA71898.1"/>
    <property type="molecule type" value="Genomic_DNA"/>
</dbReference>
<reference evidence="2 3" key="1">
    <citation type="journal article" date="2018" name="Nat. Ecol. Evol.">
        <title>Pezizomycetes genomes reveal the molecular basis of ectomycorrhizal truffle lifestyle.</title>
        <authorList>
            <person name="Murat C."/>
            <person name="Payen T."/>
            <person name="Noel B."/>
            <person name="Kuo A."/>
            <person name="Morin E."/>
            <person name="Chen J."/>
            <person name="Kohler A."/>
            <person name="Krizsan K."/>
            <person name="Balestrini R."/>
            <person name="Da Silva C."/>
            <person name="Montanini B."/>
            <person name="Hainaut M."/>
            <person name="Levati E."/>
            <person name="Barry K.W."/>
            <person name="Belfiori B."/>
            <person name="Cichocki N."/>
            <person name="Clum A."/>
            <person name="Dockter R.B."/>
            <person name="Fauchery L."/>
            <person name="Guy J."/>
            <person name="Iotti M."/>
            <person name="Le Tacon F."/>
            <person name="Lindquist E.A."/>
            <person name="Lipzen A."/>
            <person name="Malagnac F."/>
            <person name="Mello A."/>
            <person name="Molinier V."/>
            <person name="Miyauchi S."/>
            <person name="Poulain J."/>
            <person name="Riccioni C."/>
            <person name="Rubini A."/>
            <person name="Sitrit Y."/>
            <person name="Splivallo R."/>
            <person name="Traeger S."/>
            <person name="Wang M."/>
            <person name="Zifcakova L."/>
            <person name="Wipf D."/>
            <person name="Zambonelli A."/>
            <person name="Paolocci F."/>
            <person name="Nowrousian M."/>
            <person name="Ottonello S."/>
            <person name="Baldrian P."/>
            <person name="Spatafora J.W."/>
            <person name="Henrissat B."/>
            <person name="Nagy L.G."/>
            <person name="Aury J.M."/>
            <person name="Wincker P."/>
            <person name="Grigoriev I.V."/>
            <person name="Bonfante P."/>
            <person name="Martin F.M."/>
        </authorList>
    </citation>
    <scope>NUCLEOTIDE SEQUENCE [LARGE SCALE GENOMIC DNA]</scope>
    <source>
        <strain evidence="2 3">RN42</strain>
    </source>
</reference>
<evidence type="ECO:0000313" key="2">
    <source>
        <dbReference type="EMBL" id="RPA71898.1"/>
    </source>
</evidence>
<accession>A0A3N4HGD1</accession>
<feature type="compositionally biased region" description="Polar residues" evidence="1">
    <location>
        <begin position="79"/>
        <end position="88"/>
    </location>
</feature>
<feature type="region of interest" description="Disordered" evidence="1">
    <location>
        <begin position="49"/>
        <end position="95"/>
    </location>
</feature>
<evidence type="ECO:0000256" key="1">
    <source>
        <dbReference type="SAM" id="MobiDB-lite"/>
    </source>
</evidence>
<protein>
    <submittedName>
        <fullName evidence="2">Uncharacterized protein</fullName>
    </submittedName>
</protein>
<dbReference type="AlphaFoldDB" id="A0A3N4HGD1"/>
<name>A0A3N4HGD1_ASCIM</name>
<keyword evidence="3" id="KW-1185">Reference proteome</keyword>
<feature type="compositionally biased region" description="Basic and acidic residues" evidence="1">
    <location>
        <begin position="65"/>
        <end position="76"/>
    </location>
</feature>